<reference evidence="3" key="1">
    <citation type="journal article" date="2019" name="Int. J. Syst. Evol. Microbiol.">
        <title>The Global Catalogue of Microorganisms (GCM) 10K type strain sequencing project: providing services to taxonomists for standard genome sequencing and annotation.</title>
        <authorList>
            <consortium name="The Broad Institute Genomics Platform"/>
            <consortium name="The Broad Institute Genome Sequencing Center for Infectious Disease"/>
            <person name="Wu L."/>
            <person name="Ma J."/>
        </authorList>
    </citation>
    <scope>NUCLEOTIDE SEQUENCE [LARGE SCALE GENOMIC DNA]</scope>
    <source>
        <strain evidence="3">JCM 17442</strain>
    </source>
</reference>
<dbReference type="InterPro" id="IPR020904">
    <property type="entry name" value="Sc_DH/Rdtase_CS"/>
</dbReference>
<dbReference type="Gene3D" id="3.40.50.720">
    <property type="entry name" value="NAD(P)-binding Rossmann-like Domain"/>
    <property type="match status" value="1"/>
</dbReference>
<name>A0ABP8E0I9_9MICO</name>
<organism evidence="2 3">
    <name type="scientific">Frondihabitans peucedani</name>
    <dbReference type="NCBI Taxonomy" id="598626"/>
    <lineage>
        <taxon>Bacteria</taxon>
        <taxon>Bacillati</taxon>
        <taxon>Actinomycetota</taxon>
        <taxon>Actinomycetes</taxon>
        <taxon>Micrococcales</taxon>
        <taxon>Microbacteriaceae</taxon>
        <taxon>Frondihabitans</taxon>
    </lineage>
</organism>
<dbReference type="Pfam" id="PF13561">
    <property type="entry name" value="adh_short_C2"/>
    <property type="match status" value="1"/>
</dbReference>
<dbReference type="PROSITE" id="PS00061">
    <property type="entry name" value="ADH_SHORT"/>
    <property type="match status" value="1"/>
</dbReference>
<dbReference type="PANTHER" id="PTHR42879">
    <property type="entry name" value="3-OXOACYL-(ACYL-CARRIER-PROTEIN) REDUCTASE"/>
    <property type="match status" value="1"/>
</dbReference>
<accession>A0ABP8E0I9</accession>
<dbReference type="SUPFAM" id="SSF51735">
    <property type="entry name" value="NAD(P)-binding Rossmann-fold domains"/>
    <property type="match status" value="1"/>
</dbReference>
<dbReference type="EMBL" id="BAABAU010000001">
    <property type="protein sequence ID" value="GAA4265720.1"/>
    <property type="molecule type" value="Genomic_DNA"/>
</dbReference>
<dbReference type="InterPro" id="IPR050259">
    <property type="entry name" value="SDR"/>
</dbReference>
<dbReference type="Proteomes" id="UP001501594">
    <property type="component" value="Unassembled WGS sequence"/>
</dbReference>
<evidence type="ECO:0000256" key="1">
    <source>
        <dbReference type="ARBA" id="ARBA00006484"/>
    </source>
</evidence>
<evidence type="ECO:0000313" key="3">
    <source>
        <dbReference type="Proteomes" id="UP001501594"/>
    </source>
</evidence>
<sequence>MPTPTPTPSPATALVTGAGSPGGIGFAAARALGATGCRVVITSTTERIHERVDELRAEGVDATGHIARLDDERAVDLLFEALGADDRLPSIVVNNAGMITVGDADMESGDALVPLDSWNRSLAVNLTTAFLTTRAALPAMRAAGWGRIVNVSSVTGPVMASLADVGYAAAKAGMVGFTRAVAVDEARRGITSNAVAPGWIATPSQLASEEVEGRIVPLGRSGTADEVASAIAWLASPGASYVTGQVIVVDGGNSIGEERRISLHDAPPT</sequence>
<proteinExistence type="inferred from homology"/>
<gene>
    <name evidence="2" type="ORF">GCM10022256_13320</name>
</gene>
<protein>
    <submittedName>
        <fullName evidence="2">SDR family NAD(P)-dependent oxidoreductase</fullName>
    </submittedName>
</protein>
<evidence type="ECO:0000313" key="2">
    <source>
        <dbReference type="EMBL" id="GAA4265720.1"/>
    </source>
</evidence>
<dbReference type="PRINTS" id="PR00080">
    <property type="entry name" value="SDRFAMILY"/>
</dbReference>
<comment type="similarity">
    <text evidence="1">Belongs to the short-chain dehydrogenases/reductases (SDR) family.</text>
</comment>
<dbReference type="PANTHER" id="PTHR42879:SF2">
    <property type="entry name" value="3-OXOACYL-[ACYL-CARRIER-PROTEIN] REDUCTASE FABG"/>
    <property type="match status" value="1"/>
</dbReference>
<dbReference type="PRINTS" id="PR00081">
    <property type="entry name" value="GDHRDH"/>
</dbReference>
<keyword evidence="3" id="KW-1185">Reference proteome</keyword>
<dbReference type="RefSeq" id="WP_344794326.1">
    <property type="nucleotide sequence ID" value="NZ_BAABAU010000001.1"/>
</dbReference>
<comment type="caution">
    <text evidence="2">The sequence shown here is derived from an EMBL/GenBank/DDBJ whole genome shotgun (WGS) entry which is preliminary data.</text>
</comment>
<dbReference type="InterPro" id="IPR002347">
    <property type="entry name" value="SDR_fam"/>
</dbReference>
<dbReference type="InterPro" id="IPR036291">
    <property type="entry name" value="NAD(P)-bd_dom_sf"/>
</dbReference>